<evidence type="ECO:0000313" key="1">
    <source>
        <dbReference type="EMBL" id="MEO1767951.1"/>
    </source>
</evidence>
<evidence type="ECO:0008006" key="3">
    <source>
        <dbReference type="Google" id="ProtNLM"/>
    </source>
</evidence>
<sequence>MAMLTRQQAADLMDVPVSWVDAFLEVGSLERHEGPNGETLIDADEILVKRFAATRFETASLAHVRSMLKKLGAGRPAAGG</sequence>
<reference evidence="1 2" key="1">
    <citation type="submission" date="2024-02" db="EMBL/GenBank/DDBJ databases">
        <title>New thermophilic sulfur-oxidizing bacteria from a hot springs of the Uzon caldera (Kamchatka, Russia).</title>
        <authorList>
            <person name="Dukat A.M."/>
            <person name="Elcheninov A.G."/>
            <person name="Frolov E.N."/>
        </authorList>
    </citation>
    <scope>NUCLEOTIDE SEQUENCE [LARGE SCALE GENOMIC DNA]</scope>
    <source>
        <strain evidence="1 2">AK1</strain>
    </source>
</reference>
<name>A0ABV0EHB3_9BURK</name>
<dbReference type="RefSeq" id="WP_347309063.1">
    <property type="nucleotide sequence ID" value="NZ_JBAJEX010000014.1"/>
</dbReference>
<proteinExistence type="predicted"/>
<organism evidence="1 2">
    <name type="scientific">Thiobacter aerophilum</name>
    <dbReference type="NCBI Taxonomy" id="3121275"/>
    <lineage>
        <taxon>Bacteria</taxon>
        <taxon>Pseudomonadati</taxon>
        <taxon>Pseudomonadota</taxon>
        <taxon>Betaproteobacteria</taxon>
        <taxon>Burkholderiales</taxon>
        <taxon>Thiobacteraceae</taxon>
        <taxon>Thiobacter</taxon>
    </lineage>
</organism>
<dbReference type="EMBL" id="JBAJEX010000014">
    <property type="protein sequence ID" value="MEO1767951.1"/>
    <property type="molecule type" value="Genomic_DNA"/>
</dbReference>
<accession>A0ABV0EHB3</accession>
<dbReference type="Proteomes" id="UP001482231">
    <property type="component" value="Unassembled WGS sequence"/>
</dbReference>
<gene>
    <name evidence="1" type="ORF">V6E02_12095</name>
</gene>
<comment type="caution">
    <text evidence="1">The sequence shown here is derived from an EMBL/GenBank/DDBJ whole genome shotgun (WGS) entry which is preliminary data.</text>
</comment>
<keyword evidence="2" id="KW-1185">Reference proteome</keyword>
<evidence type="ECO:0000313" key="2">
    <source>
        <dbReference type="Proteomes" id="UP001482231"/>
    </source>
</evidence>
<protein>
    <recommendedName>
        <fullName evidence="3">DNA-binding protein</fullName>
    </recommendedName>
</protein>